<dbReference type="HAMAP" id="MF_00123">
    <property type="entry name" value="Arg_tRNA_synth"/>
    <property type="match status" value="1"/>
</dbReference>
<evidence type="ECO:0000256" key="4">
    <source>
        <dbReference type="ARBA" id="ARBA00022490"/>
    </source>
</evidence>
<dbReference type="Proteomes" id="UP000230859">
    <property type="component" value="Unassembled WGS sequence"/>
</dbReference>
<dbReference type="Gene3D" id="3.30.1360.70">
    <property type="entry name" value="Arginyl tRNA synthetase N-terminal domain"/>
    <property type="match status" value="1"/>
</dbReference>
<accession>A0A2H0LLU3</accession>
<comment type="caution">
    <text evidence="15">The sequence shown here is derived from an EMBL/GenBank/DDBJ whole genome shotgun (WGS) entry which is preliminary data.</text>
</comment>
<dbReference type="GO" id="GO:0004814">
    <property type="term" value="F:arginine-tRNA ligase activity"/>
    <property type="evidence" value="ECO:0007669"/>
    <property type="project" value="UniProtKB-UniRule"/>
</dbReference>
<feature type="short sequence motif" description="'HIGH' region" evidence="11">
    <location>
        <begin position="136"/>
        <end position="146"/>
    </location>
</feature>
<keyword evidence="7 11" id="KW-0067">ATP-binding</keyword>
<dbReference type="SMART" id="SM01016">
    <property type="entry name" value="Arg_tRNA_synt_N"/>
    <property type="match status" value="1"/>
</dbReference>
<dbReference type="Gene3D" id="1.10.730.10">
    <property type="entry name" value="Isoleucyl-tRNA Synthetase, Domain 1"/>
    <property type="match status" value="1"/>
</dbReference>
<dbReference type="PRINTS" id="PR01038">
    <property type="entry name" value="TRNASYNTHARG"/>
</dbReference>
<evidence type="ECO:0000259" key="13">
    <source>
        <dbReference type="SMART" id="SM00836"/>
    </source>
</evidence>
<evidence type="ECO:0000256" key="10">
    <source>
        <dbReference type="ARBA" id="ARBA00049339"/>
    </source>
</evidence>
<feature type="domain" description="DALR anticodon binding" evidence="13">
    <location>
        <begin position="443"/>
        <end position="558"/>
    </location>
</feature>
<evidence type="ECO:0000256" key="12">
    <source>
        <dbReference type="RuleBase" id="RU363038"/>
    </source>
</evidence>
<dbReference type="InterPro" id="IPR035684">
    <property type="entry name" value="ArgRS_core"/>
</dbReference>
<comment type="catalytic activity">
    <reaction evidence="10 11">
        <text>tRNA(Arg) + L-arginine + ATP = L-arginyl-tRNA(Arg) + AMP + diphosphate</text>
        <dbReference type="Rhea" id="RHEA:20301"/>
        <dbReference type="Rhea" id="RHEA-COMP:9658"/>
        <dbReference type="Rhea" id="RHEA-COMP:9673"/>
        <dbReference type="ChEBI" id="CHEBI:30616"/>
        <dbReference type="ChEBI" id="CHEBI:32682"/>
        <dbReference type="ChEBI" id="CHEBI:33019"/>
        <dbReference type="ChEBI" id="CHEBI:78442"/>
        <dbReference type="ChEBI" id="CHEBI:78513"/>
        <dbReference type="ChEBI" id="CHEBI:456215"/>
        <dbReference type="EC" id="6.1.1.19"/>
    </reaction>
</comment>
<feature type="domain" description="Arginyl tRNA synthetase N-terminal" evidence="14">
    <location>
        <begin position="3"/>
        <end position="99"/>
    </location>
</feature>
<comment type="similarity">
    <text evidence="2 11 12">Belongs to the class-I aminoacyl-tRNA synthetase family.</text>
</comment>
<dbReference type="InterPro" id="IPR014729">
    <property type="entry name" value="Rossmann-like_a/b/a_fold"/>
</dbReference>
<gene>
    <name evidence="11" type="primary">argS</name>
    <name evidence="15" type="ORF">COV74_09100</name>
</gene>
<dbReference type="Gene3D" id="3.40.50.620">
    <property type="entry name" value="HUPs"/>
    <property type="match status" value="1"/>
</dbReference>
<dbReference type="GO" id="GO:0005737">
    <property type="term" value="C:cytoplasm"/>
    <property type="evidence" value="ECO:0007669"/>
    <property type="project" value="UniProtKB-SubCell"/>
</dbReference>
<evidence type="ECO:0000256" key="7">
    <source>
        <dbReference type="ARBA" id="ARBA00022840"/>
    </source>
</evidence>
<dbReference type="FunFam" id="3.40.50.620:FF:000062">
    <property type="entry name" value="Arginine--tRNA ligase"/>
    <property type="match status" value="1"/>
</dbReference>
<evidence type="ECO:0000256" key="9">
    <source>
        <dbReference type="ARBA" id="ARBA00023146"/>
    </source>
</evidence>
<protein>
    <recommendedName>
        <fullName evidence="11">Arginine--tRNA ligase</fullName>
        <ecNumber evidence="11">6.1.1.19</ecNumber>
    </recommendedName>
    <alternativeName>
        <fullName evidence="11">Arginyl-tRNA synthetase</fullName>
        <shortName evidence="11">ArgRS</shortName>
    </alternativeName>
</protein>
<proteinExistence type="inferred from homology"/>
<sequence>MRDKLRSLLLATYKSLESQLGCRIPDDFQFDLDVPKNKTHGDFAANLALRLKSLANQNPREIARTIKQIIEQEAAIPKELKSIVKEIRVEGPGFLNFFLTQNSRADVLSRIHTTDRDYGCSDDGKGKKVLIEFVSANPTGPLTIAHGRQAAIGDTLARILSSVGCDVKKEFYLNDAGRQINLLGQSVWAAYRMQHEGGESDLIPADGYHGEYIKIYGKDFYTQTKGTLVNEVVDVAIQKCTQYAVEVTLNQIKEDLRAIGVVFDFYYEEHQLHEKGKVESAINTLQKKGYLKTEEGALWFKSTDFGDDKDRVLKKSNGELTYLTADIAYHLSKFERGFKQLVNLWGPDHHGYVARLKAACQALGYPPAAITILLVQLTTLYRNGEPVRMSTRAGQFVTLKELTDEVGADAARFFFLMRRVESHLDFDLELAKAKSQDNPVYYLQYAHARIAGILKNADRTIEPSCRVELLTADEEIALMKQLAEYPEVLKQAARSFEPFRLVDYLQGLAALFHKFYSVCRVISEDSELTKVRLLLTDCVRIVLRNGLEILGISHPDKM</sequence>
<evidence type="ECO:0000256" key="2">
    <source>
        <dbReference type="ARBA" id="ARBA00005594"/>
    </source>
</evidence>
<dbReference type="Pfam" id="PF03485">
    <property type="entry name" value="Arg_tRNA_synt_N"/>
    <property type="match status" value="1"/>
</dbReference>
<dbReference type="PANTHER" id="PTHR11956">
    <property type="entry name" value="ARGINYL-TRNA SYNTHETASE"/>
    <property type="match status" value="1"/>
</dbReference>
<organism evidence="15 16">
    <name type="scientific">Candidatus Abzuiibacterium crystallinum</name>
    <dbReference type="NCBI Taxonomy" id="1974748"/>
    <lineage>
        <taxon>Bacteria</taxon>
        <taxon>Pseudomonadati</taxon>
        <taxon>Candidatus Omnitrophota</taxon>
        <taxon>Candidatus Abzuiibacterium</taxon>
    </lineage>
</organism>
<dbReference type="InterPro" id="IPR036695">
    <property type="entry name" value="Arg-tRNA-synth_N_sf"/>
</dbReference>
<dbReference type="SUPFAM" id="SSF47323">
    <property type="entry name" value="Anticodon-binding domain of a subclass of class I aminoacyl-tRNA synthetases"/>
    <property type="match status" value="1"/>
</dbReference>
<evidence type="ECO:0000256" key="3">
    <source>
        <dbReference type="ARBA" id="ARBA00011245"/>
    </source>
</evidence>
<evidence type="ECO:0000259" key="14">
    <source>
        <dbReference type="SMART" id="SM01016"/>
    </source>
</evidence>
<dbReference type="CDD" id="cd00671">
    <property type="entry name" value="ArgRS_core"/>
    <property type="match status" value="1"/>
</dbReference>
<dbReference type="Pfam" id="PF05746">
    <property type="entry name" value="DALR_1"/>
    <property type="match status" value="1"/>
</dbReference>
<dbReference type="CDD" id="cd07956">
    <property type="entry name" value="Anticodon_Ia_Arg"/>
    <property type="match status" value="1"/>
</dbReference>
<dbReference type="Pfam" id="PF00750">
    <property type="entry name" value="tRNA-synt_1d"/>
    <property type="match status" value="1"/>
</dbReference>
<dbReference type="FunFam" id="1.10.730.10:FF:000008">
    <property type="entry name" value="Arginine--tRNA ligase"/>
    <property type="match status" value="1"/>
</dbReference>
<dbReference type="InterPro" id="IPR009080">
    <property type="entry name" value="tRNAsynth_Ia_anticodon-bd"/>
</dbReference>
<dbReference type="InterPro" id="IPR001278">
    <property type="entry name" value="Arg-tRNA-ligase"/>
</dbReference>
<evidence type="ECO:0000256" key="5">
    <source>
        <dbReference type="ARBA" id="ARBA00022598"/>
    </source>
</evidence>
<dbReference type="EMBL" id="PCVY01000068">
    <property type="protein sequence ID" value="PIQ85348.1"/>
    <property type="molecule type" value="Genomic_DNA"/>
</dbReference>
<keyword evidence="6 11" id="KW-0547">Nucleotide-binding</keyword>
<dbReference type="AlphaFoldDB" id="A0A2H0LLU3"/>
<dbReference type="NCBIfam" id="TIGR00456">
    <property type="entry name" value="argS"/>
    <property type="match status" value="1"/>
</dbReference>
<keyword evidence="5 11" id="KW-0436">Ligase</keyword>
<dbReference type="InterPro" id="IPR008909">
    <property type="entry name" value="DALR_anticod-bd"/>
</dbReference>
<reference evidence="15 16" key="1">
    <citation type="submission" date="2017-09" db="EMBL/GenBank/DDBJ databases">
        <title>Depth-based differentiation of microbial function through sediment-hosted aquifers and enrichment of novel symbionts in the deep terrestrial subsurface.</title>
        <authorList>
            <person name="Probst A.J."/>
            <person name="Ladd B."/>
            <person name="Jarett J.K."/>
            <person name="Geller-Mcgrath D.E."/>
            <person name="Sieber C.M."/>
            <person name="Emerson J.B."/>
            <person name="Anantharaman K."/>
            <person name="Thomas B.C."/>
            <person name="Malmstrom R."/>
            <person name="Stieglmeier M."/>
            <person name="Klingl A."/>
            <person name="Woyke T."/>
            <person name="Ryan C.M."/>
            <person name="Banfield J.F."/>
        </authorList>
    </citation>
    <scope>NUCLEOTIDE SEQUENCE [LARGE SCALE GENOMIC DNA]</scope>
    <source>
        <strain evidence="15">CG11_big_fil_rev_8_21_14_0_20_45_26</strain>
    </source>
</reference>
<dbReference type="GO" id="GO:0006420">
    <property type="term" value="P:arginyl-tRNA aminoacylation"/>
    <property type="evidence" value="ECO:0007669"/>
    <property type="project" value="UniProtKB-UniRule"/>
</dbReference>
<evidence type="ECO:0000256" key="11">
    <source>
        <dbReference type="HAMAP-Rule" id="MF_00123"/>
    </source>
</evidence>
<dbReference type="PANTHER" id="PTHR11956:SF5">
    <property type="entry name" value="ARGININE--TRNA LIGASE, CYTOPLASMIC"/>
    <property type="match status" value="1"/>
</dbReference>
<evidence type="ECO:0000256" key="1">
    <source>
        <dbReference type="ARBA" id="ARBA00004496"/>
    </source>
</evidence>
<comment type="subunit">
    <text evidence="3 11">Monomer.</text>
</comment>
<evidence type="ECO:0000313" key="16">
    <source>
        <dbReference type="Proteomes" id="UP000230859"/>
    </source>
</evidence>
<dbReference type="InterPro" id="IPR005148">
    <property type="entry name" value="Arg-tRNA-synth_N"/>
</dbReference>
<dbReference type="EC" id="6.1.1.19" evidence="11"/>
<keyword evidence="4 11" id="KW-0963">Cytoplasm</keyword>
<keyword evidence="8 11" id="KW-0648">Protein biosynthesis</keyword>
<name>A0A2H0LLU3_9BACT</name>
<evidence type="ECO:0000313" key="15">
    <source>
        <dbReference type="EMBL" id="PIQ85348.1"/>
    </source>
</evidence>
<comment type="subcellular location">
    <subcellularLocation>
        <location evidence="1 11">Cytoplasm</location>
    </subcellularLocation>
</comment>
<evidence type="ECO:0000256" key="8">
    <source>
        <dbReference type="ARBA" id="ARBA00022917"/>
    </source>
</evidence>
<dbReference type="GO" id="GO:0005524">
    <property type="term" value="F:ATP binding"/>
    <property type="evidence" value="ECO:0007669"/>
    <property type="project" value="UniProtKB-UniRule"/>
</dbReference>
<dbReference type="SUPFAM" id="SSF52374">
    <property type="entry name" value="Nucleotidylyl transferase"/>
    <property type="match status" value="1"/>
</dbReference>
<dbReference type="SUPFAM" id="SSF55190">
    <property type="entry name" value="Arginyl-tRNA synthetase (ArgRS), N-terminal 'additional' domain"/>
    <property type="match status" value="1"/>
</dbReference>
<keyword evidence="9 11" id="KW-0030">Aminoacyl-tRNA synthetase</keyword>
<dbReference type="SMART" id="SM00836">
    <property type="entry name" value="DALR_1"/>
    <property type="match status" value="1"/>
</dbReference>
<evidence type="ECO:0000256" key="6">
    <source>
        <dbReference type="ARBA" id="ARBA00022741"/>
    </source>
</evidence>